<reference evidence="2" key="1">
    <citation type="submission" date="2017-09" db="EMBL/GenBank/DDBJ databases">
        <title>Depth-based differentiation of microbial function through sediment-hosted aquifers and enrichment of novel symbionts in the deep terrestrial subsurface.</title>
        <authorList>
            <person name="Probst A.J."/>
            <person name="Ladd B."/>
            <person name="Jarett J.K."/>
            <person name="Geller-Mcgrath D.E."/>
            <person name="Sieber C.M.K."/>
            <person name="Emerson J.B."/>
            <person name="Anantharaman K."/>
            <person name="Thomas B.C."/>
            <person name="Malmstrom R."/>
            <person name="Stieglmeier M."/>
            <person name="Klingl A."/>
            <person name="Woyke T."/>
            <person name="Ryan C.M."/>
            <person name="Banfield J.F."/>
        </authorList>
    </citation>
    <scope>NUCLEOTIDE SEQUENCE [LARGE SCALE GENOMIC DNA]</scope>
</reference>
<sequence>MKFILGTKDRMTQVFDADGTCHPATILKVAPATVVRIKSVATDGY</sequence>
<dbReference type="GO" id="GO:0005840">
    <property type="term" value="C:ribosome"/>
    <property type="evidence" value="ECO:0007669"/>
    <property type="project" value="UniProtKB-KW"/>
</dbReference>
<dbReference type="SUPFAM" id="SSF50447">
    <property type="entry name" value="Translation proteins"/>
    <property type="match status" value="1"/>
</dbReference>
<name>A0A2M7IPR5_9BACT</name>
<proteinExistence type="predicted"/>
<keyword evidence="1" id="KW-0689">Ribosomal protein</keyword>
<dbReference type="InterPro" id="IPR009000">
    <property type="entry name" value="Transl_B-barrel_sf"/>
</dbReference>
<comment type="caution">
    <text evidence="1">The sequence shown here is derived from an EMBL/GenBank/DDBJ whole genome shotgun (WGS) entry which is preliminary data.</text>
</comment>
<evidence type="ECO:0000313" key="2">
    <source>
        <dbReference type="Proteomes" id="UP000230837"/>
    </source>
</evidence>
<accession>A0A2M7IPR5</accession>
<organism evidence="1 2">
    <name type="scientific">Candidatus Kaiserbacteria bacterium CG_4_8_14_3_um_filter_38_9</name>
    <dbReference type="NCBI Taxonomy" id="1974599"/>
    <lineage>
        <taxon>Bacteria</taxon>
        <taxon>Candidatus Kaiseribacteriota</taxon>
    </lineage>
</organism>
<gene>
    <name evidence="1" type="primary">rplC</name>
    <name evidence="1" type="ORF">COZ82_00085</name>
</gene>
<keyword evidence="1" id="KW-0687">Ribonucleoprotein</keyword>
<dbReference type="Proteomes" id="UP000230837">
    <property type="component" value="Unassembled WGS sequence"/>
</dbReference>
<dbReference type="AlphaFoldDB" id="A0A2M7IPR5"/>
<dbReference type="Gene3D" id="2.40.30.10">
    <property type="entry name" value="Translation factors"/>
    <property type="match status" value="1"/>
</dbReference>
<dbReference type="EMBL" id="PFHR01000005">
    <property type="protein sequence ID" value="PIW97342.1"/>
    <property type="molecule type" value="Genomic_DNA"/>
</dbReference>
<protein>
    <submittedName>
        <fullName evidence="1">50S ribosomal protein L3</fullName>
    </submittedName>
</protein>
<evidence type="ECO:0000313" key="1">
    <source>
        <dbReference type="EMBL" id="PIW97342.1"/>
    </source>
</evidence>
<feature type="non-terminal residue" evidence="1">
    <location>
        <position position="45"/>
    </location>
</feature>